<dbReference type="InterPro" id="IPR014202">
    <property type="entry name" value="Spore_II_R"/>
</dbReference>
<keyword evidence="2" id="KW-1185">Reference proteome</keyword>
<sequence length="213" mass="24383">MKKVLLIFIIGILSVFTANSLLAEVRNNNMQHDMASKIIRFHVIANSDSKSDQALKLRVRDKILGYIAPKLKNSKNIEESRKILRENNGEMLKIASSEIRKEGYDYKVDSTLSKVNFPIKTYGNITLPQGKYEAYRIIIGSGQGQNWWCVMFPPLCFVDITKGQVSYEKTENEMKKVLTPEEYKMVDNASLGLNKRNIKFKFKILEILKSIGV</sequence>
<reference evidence="1" key="1">
    <citation type="submission" date="2021-11" db="EMBL/GenBank/DDBJ databases">
        <authorList>
            <person name="Qingchun L."/>
            <person name="Dong Z."/>
            <person name="Zongwei Q."/>
            <person name="Jia Z."/>
            <person name="Duotao L."/>
        </authorList>
    </citation>
    <scope>NUCLEOTIDE SEQUENCE</scope>
    <source>
        <strain evidence="1">WLY-B-L2</strain>
    </source>
</reference>
<evidence type="ECO:0000313" key="2">
    <source>
        <dbReference type="Proteomes" id="UP001165422"/>
    </source>
</evidence>
<dbReference type="NCBIfam" id="TIGR02837">
    <property type="entry name" value="spore_II_R"/>
    <property type="match status" value="1"/>
</dbReference>
<name>A0ABS8N1K6_9CLOT</name>
<dbReference type="Pfam" id="PF09551">
    <property type="entry name" value="Spore_II_R"/>
    <property type="match status" value="1"/>
</dbReference>
<protein>
    <submittedName>
        <fullName evidence="1">Stage II sporulation protein R</fullName>
    </submittedName>
</protein>
<dbReference type="Proteomes" id="UP001165422">
    <property type="component" value="Unassembled WGS sequence"/>
</dbReference>
<dbReference type="RefSeq" id="WP_179978137.1">
    <property type="nucleotide sequence ID" value="NZ_JAJJPB010000001.1"/>
</dbReference>
<organism evidence="1 2">
    <name type="scientific">Clostridium aromativorans</name>
    <dbReference type="NCBI Taxonomy" id="2836848"/>
    <lineage>
        <taxon>Bacteria</taxon>
        <taxon>Bacillati</taxon>
        <taxon>Bacillota</taxon>
        <taxon>Clostridia</taxon>
        <taxon>Eubacteriales</taxon>
        <taxon>Clostridiaceae</taxon>
        <taxon>Clostridium</taxon>
    </lineage>
</organism>
<dbReference type="EMBL" id="JAJJPB010000001">
    <property type="protein sequence ID" value="MCC9293689.1"/>
    <property type="molecule type" value="Genomic_DNA"/>
</dbReference>
<proteinExistence type="predicted"/>
<accession>A0ABS8N1K6</accession>
<evidence type="ECO:0000313" key="1">
    <source>
        <dbReference type="EMBL" id="MCC9293689.1"/>
    </source>
</evidence>
<gene>
    <name evidence="1" type="primary">spoIIR</name>
    <name evidence="1" type="ORF">LN736_02235</name>
</gene>
<comment type="caution">
    <text evidence="1">The sequence shown here is derived from an EMBL/GenBank/DDBJ whole genome shotgun (WGS) entry which is preliminary data.</text>
</comment>